<evidence type="ECO:0000256" key="9">
    <source>
        <dbReference type="ARBA" id="ARBA00033195"/>
    </source>
</evidence>
<comment type="subcellular location">
    <subcellularLocation>
        <location evidence="1">Secreted</location>
        <location evidence="1">Cell wall</location>
    </subcellularLocation>
</comment>
<feature type="domain" description="NodB homology" evidence="11">
    <location>
        <begin position="100"/>
        <end position="271"/>
    </location>
</feature>
<evidence type="ECO:0000259" key="11">
    <source>
        <dbReference type="PROSITE" id="PS51677"/>
    </source>
</evidence>
<accession>A0A328A5S7</accession>
<evidence type="ECO:0000256" key="5">
    <source>
        <dbReference type="ARBA" id="ARBA00022525"/>
    </source>
</evidence>
<dbReference type="InterPro" id="IPR011330">
    <property type="entry name" value="Glyco_hydro/deAcase_b/a-brl"/>
</dbReference>
<dbReference type="PANTHER" id="PTHR34216">
    <property type="match status" value="1"/>
</dbReference>
<comment type="caution">
    <text evidence="12">The sequence shown here is derived from an EMBL/GenBank/DDBJ whole genome shotgun (WGS) entry which is preliminary data.</text>
</comment>
<dbReference type="NCBIfam" id="TIGR03933">
    <property type="entry name" value="PIA_icaB"/>
    <property type="match status" value="1"/>
</dbReference>
<evidence type="ECO:0000256" key="2">
    <source>
        <dbReference type="ARBA" id="ARBA00010973"/>
    </source>
</evidence>
<evidence type="ECO:0000256" key="10">
    <source>
        <dbReference type="SAM" id="SignalP"/>
    </source>
</evidence>
<protein>
    <recommendedName>
        <fullName evidence="3">Poly-beta-1,6-N-acetyl-D-glucosamine N-deacetylase</fullName>
    </recommendedName>
    <alternativeName>
        <fullName evidence="9">Biofilm polysaccharide intercellular adhesin deacetylase</fullName>
    </alternativeName>
    <alternativeName>
        <fullName evidence="8">Intercellular adhesion protein B</fullName>
    </alternativeName>
</protein>
<keyword evidence="4" id="KW-0134">Cell wall</keyword>
<comment type="similarity">
    <text evidence="2">Belongs to the polysaccharide deacetylase family.</text>
</comment>
<dbReference type="Pfam" id="PF01522">
    <property type="entry name" value="Polysacc_deac_1"/>
    <property type="match status" value="1"/>
</dbReference>
<evidence type="ECO:0000313" key="12">
    <source>
        <dbReference type="EMBL" id="RAK49214.1"/>
    </source>
</evidence>
<dbReference type="AlphaFoldDB" id="A0A328A5S7"/>
<sequence length="271" mass="31143">MKRWISLLLIALLLLNGQPVEAKSNDVSKQCLALNYHRLIKDNLFTNTIRLLTSNKELNFYSIKDSEFEAQMDWLVAHDATFVTEETLIQGKKHGKFPERCVWVNFDDMDQSALKLAHSILKERGIPATGFVITGHVGDDSFHNLKLIDLKALKEMEASGIWQFNSHTHDLHNLKRSTSDLVKHSSEAGADIDRSVKYLDQHFNKKATSLAYPYGQYDDEVIDTLEHSAIRHAYVLKETPIHVDDYNYTLPRILVSRDSFEKVVKNWKGFN</sequence>
<dbReference type="Proteomes" id="UP000249579">
    <property type="component" value="Unassembled WGS sequence"/>
</dbReference>
<keyword evidence="6 10" id="KW-0732">Signal</keyword>
<evidence type="ECO:0000256" key="7">
    <source>
        <dbReference type="ARBA" id="ARBA00022801"/>
    </source>
</evidence>
<dbReference type="EMBL" id="PZJG01000004">
    <property type="protein sequence ID" value="RAK49214.1"/>
    <property type="molecule type" value="Genomic_DNA"/>
</dbReference>
<reference evidence="12 13" key="1">
    <citation type="journal article" date="2018" name="Front. Microbiol.">
        <title>Description and Comparative Genomics of Macrococcus caseolyticus subsp. hominis subsp. nov., Macrococcus goetzii sp. nov., Macrococcus epidermidis sp. nov., and Macrococcus bohemicus sp. nov., Novel Macrococci From Human Clinical Material With Virulence Potential and Suspected Uptake of Foreign DNA by Natural Transformation.</title>
        <authorList>
            <person name="Maslanova I."/>
            <person name="Wertheimer Z."/>
            <person name="Sedlacek I."/>
            <person name="Svec P."/>
            <person name="Indrakova A."/>
            <person name="Kovarovic V."/>
            <person name="Schumann P."/>
            <person name="Sproer C."/>
            <person name="Kralova S."/>
            <person name="Sedo O."/>
            <person name="Kristofova L."/>
            <person name="Vrbovska V."/>
            <person name="Fuzik T."/>
            <person name="Petras P."/>
            <person name="Zdrahal Z."/>
            <person name="Ruzickova V."/>
            <person name="Doskar J."/>
            <person name="Pantucek R."/>
        </authorList>
    </citation>
    <scope>NUCLEOTIDE SEQUENCE [LARGE SCALE GENOMIC DNA]</scope>
    <source>
        <strain evidence="12 13">03/115</strain>
    </source>
</reference>
<evidence type="ECO:0000256" key="4">
    <source>
        <dbReference type="ARBA" id="ARBA00022512"/>
    </source>
</evidence>
<evidence type="ECO:0000256" key="6">
    <source>
        <dbReference type="ARBA" id="ARBA00022729"/>
    </source>
</evidence>
<feature type="signal peptide" evidence="10">
    <location>
        <begin position="1"/>
        <end position="22"/>
    </location>
</feature>
<dbReference type="OrthoDB" id="9778320at2"/>
<dbReference type="PROSITE" id="PS51677">
    <property type="entry name" value="NODB"/>
    <property type="match status" value="1"/>
</dbReference>
<evidence type="ECO:0000313" key="13">
    <source>
        <dbReference type="Proteomes" id="UP000249579"/>
    </source>
</evidence>
<keyword evidence="5" id="KW-0964">Secreted</keyword>
<name>A0A328A5S7_9STAP</name>
<dbReference type="InterPro" id="IPR051398">
    <property type="entry name" value="Polysacch_Deacetylase"/>
</dbReference>
<gene>
    <name evidence="12" type="primary">icaB</name>
    <name evidence="12" type="ORF">BHX94_07635</name>
</gene>
<dbReference type="InterPro" id="IPR002509">
    <property type="entry name" value="NODB_dom"/>
</dbReference>
<dbReference type="Gene3D" id="3.20.20.370">
    <property type="entry name" value="Glycoside hydrolase/deacetylase"/>
    <property type="match status" value="1"/>
</dbReference>
<keyword evidence="7" id="KW-0378">Hydrolase</keyword>
<feature type="chain" id="PRO_5016364677" description="Poly-beta-1,6-N-acetyl-D-glucosamine N-deacetylase" evidence="10">
    <location>
        <begin position="23"/>
        <end position="271"/>
    </location>
</feature>
<evidence type="ECO:0000256" key="3">
    <source>
        <dbReference type="ARBA" id="ARBA00016781"/>
    </source>
</evidence>
<dbReference type="GO" id="GO:0016811">
    <property type="term" value="F:hydrolase activity, acting on carbon-nitrogen (but not peptide) bonds, in linear amides"/>
    <property type="evidence" value="ECO:0007669"/>
    <property type="project" value="InterPro"/>
</dbReference>
<evidence type="ECO:0000256" key="8">
    <source>
        <dbReference type="ARBA" id="ARBA00030189"/>
    </source>
</evidence>
<proteinExistence type="inferred from homology"/>
<dbReference type="RefSeq" id="WP_111745761.1">
    <property type="nucleotide sequence ID" value="NZ_JBHSQY010000012.1"/>
</dbReference>
<dbReference type="GO" id="GO:0005975">
    <property type="term" value="P:carbohydrate metabolic process"/>
    <property type="evidence" value="ECO:0007669"/>
    <property type="project" value="InterPro"/>
</dbReference>
<organism evidence="12 13">
    <name type="scientific">Macrococcoides bohemicum</name>
    <dbReference type="NCBI Taxonomy" id="1903056"/>
    <lineage>
        <taxon>Bacteria</taxon>
        <taxon>Bacillati</taxon>
        <taxon>Bacillota</taxon>
        <taxon>Bacilli</taxon>
        <taxon>Bacillales</taxon>
        <taxon>Staphylococcaceae</taxon>
        <taxon>Macrococcoides</taxon>
    </lineage>
</organism>
<dbReference type="PANTHER" id="PTHR34216:SF3">
    <property type="entry name" value="POLY-BETA-1,6-N-ACETYL-D-GLUCOSAMINE N-DEACETYLASE"/>
    <property type="match status" value="1"/>
</dbReference>
<evidence type="ECO:0000256" key="1">
    <source>
        <dbReference type="ARBA" id="ARBA00004191"/>
    </source>
</evidence>
<dbReference type="SUPFAM" id="SSF88713">
    <property type="entry name" value="Glycoside hydrolase/deacetylase"/>
    <property type="match status" value="1"/>
</dbReference>
<dbReference type="InterPro" id="IPR023872">
    <property type="entry name" value="PNAG_deacetylase"/>
</dbReference>